<evidence type="ECO:0000313" key="1">
    <source>
        <dbReference type="EMBL" id="PTQ90192.1"/>
    </source>
</evidence>
<proteinExistence type="predicted"/>
<organism evidence="1 2">
    <name type="scientific">Agitococcus lubricus</name>
    <dbReference type="NCBI Taxonomy" id="1077255"/>
    <lineage>
        <taxon>Bacteria</taxon>
        <taxon>Pseudomonadati</taxon>
        <taxon>Pseudomonadota</taxon>
        <taxon>Gammaproteobacteria</taxon>
        <taxon>Moraxellales</taxon>
        <taxon>Moraxellaceae</taxon>
        <taxon>Agitococcus</taxon>
    </lineage>
</organism>
<accession>A0A2T5J1D1</accession>
<gene>
    <name evidence="1" type="ORF">C8N29_104237</name>
</gene>
<comment type="caution">
    <text evidence="1">The sequence shown here is derived from an EMBL/GenBank/DDBJ whole genome shotgun (WGS) entry which is preliminary data.</text>
</comment>
<name>A0A2T5J1D1_9GAMM</name>
<keyword evidence="2" id="KW-1185">Reference proteome</keyword>
<evidence type="ECO:0000313" key="2">
    <source>
        <dbReference type="Proteomes" id="UP000244223"/>
    </source>
</evidence>
<reference evidence="1 2" key="1">
    <citation type="submission" date="2018-04" db="EMBL/GenBank/DDBJ databases">
        <title>Genomic Encyclopedia of Archaeal and Bacterial Type Strains, Phase II (KMG-II): from individual species to whole genera.</title>
        <authorList>
            <person name="Goeker M."/>
        </authorList>
    </citation>
    <scope>NUCLEOTIDE SEQUENCE [LARGE SCALE GENOMIC DNA]</scope>
    <source>
        <strain evidence="1 2">DSM 5822</strain>
    </source>
</reference>
<dbReference type="AlphaFoldDB" id="A0A2T5J1D1"/>
<dbReference type="EMBL" id="QAON01000004">
    <property type="protein sequence ID" value="PTQ90192.1"/>
    <property type="molecule type" value="Genomic_DNA"/>
</dbReference>
<protein>
    <submittedName>
        <fullName evidence="1">Uncharacterized protein</fullName>
    </submittedName>
</protein>
<dbReference type="Proteomes" id="UP000244223">
    <property type="component" value="Unassembled WGS sequence"/>
</dbReference>
<sequence length="159" mass="18531">MPSDDFLEWGVEEEPAPEGLGIFTTSFWGDTLNNRNAEAFEFLKANETQTEAYVDQEGYTWLIIAFVINEVENCCAWVEWKSNTNKRIEEHDYFLKARLADGRFLKWPIQTYNNYFGCSVLALSCHQEGVSLNYQDKHDTFHVFLRKDNQAIFRPCIAP</sequence>
<dbReference type="RefSeq" id="WP_107865184.1">
    <property type="nucleotide sequence ID" value="NZ_QAON01000004.1"/>
</dbReference>